<dbReference type="Pfam" id="PF14009">
    <property type="entry name" value="PADRE"/>
    <property type="match status" value="1"/>
</dbReference>
<protein>
    <submittedName>
        <fullName evidence="2">Uncharacterized protein</fullName>
    </submittedName>
</protein>
<dbReference type="AlphaFoldDB" id="A0AAV3R6S8"/>
<gene>
    <name evidence="2" type="ORF">LIER_41057</name>
</gene>
<feature type="compositionally biased region" description="Basic residues" evidence="1">
    <location>
        <begin position="45"/>
        <end position="56"/>
    </location>
</feature>
<evidence type="ECO:0000256" key="1">
    <source>
        <dbReference type="SAM" id="MobiDB-lite"/>
    </source>
</evidence>
<dbReference type="InterPro" id="IPR025322">
    <property type="entry name" value="PADRE_dom"/>
</dbReference>
<dbReference type="EMBL" id="BAABME010024833">
    <property type="protein sequence ID" value="GAA0170983.1"/>
    <property type="molecule type" value="Genomic_DNA"/>
</dbReference>
<evidence type="ECO:0000313" key="3">
    <source>
        <dbReference type="Proteomes" id="UP001454036"/>
    </source>
</evidence>
<comment type="caution">
    <text evidence="2">The sequence shown here is derived from an EMBL/GenBank/DDBJ whole genome shotgun (WGS) entry which is preliminary data.</text>
</comment>
<feature type="compositionally biased region" description="Low complexity" evidence="1">
    <location>
        <begin position="260"/>
        <end position="275"/>
    </location>
</feature>
<accession>A0AAV3R6S8</accession>
<dbReference type="Proteomes" id="UP001454036">
    <property type="component" value="Unassembled WGS sequence"/>
</dbReference>
<organism evidence="2 3">
    <name type="scientific">Lithospermum erythrorhizon</name>
    <name type="common">Purple gromwell</name>
    <name type="synonym">Lithospermum officinale var. erythrorhizon</name>
    <dbReference type="NCBI Taxonomy" id="34254"/>
    <lineage>
        <taxon>Eukaryota</taxon>
        <taxon>Viridiplantae</taxon>
        <taxon>Streptophyta</taxon>
        <taxon>Embryophyta</taxon>
        <taxon>Tracheophyta</taxon>
        <taxon>Spermatophyta</taxon>
        <taxon>Magnoliopsida</taxon>
        <taxon>eudicotyledons</taxon>
        <taxon>Gunneridae</taxon>
        <taxon>Pentapetalae</taxon>
        <taxon>asterids</taxon>
        <taxon>lamiids</taxon>
        <taxon>Boraginales</taxon>
        <taxon>Boraginaceae</taxon>
        <taxon>Boraginoideae</taxon>
        <taxon>Lithospermeae</taxon>
        <taxon>Lithospermum</taxon>
    </lineage>
</organism>
<dbReference type="PANTHER" id="PTHR33052">
    <property type="entry name" value="DUF4228 DOMAIN PROTEIN-RELATED"/>
    <property type="match status" value="1"/>
</dbReference>
<name>A0AAV3R6S8_LITER</name>
<feature type="region of interest" description="Disordered" evidence="1">
    <location>
        <begin position="260"/>
        <end position="279"/>
    </location>
</feature>
<sequence length="362" mass="40864">MGTKILNLHFLRWFYHFMGNRSCIMPTCHFPEETSGLESRTSTKSSKKTKSKSKSKSRAIKLIREDGIVKIYHQPIKVSELMQEFPKHMVCKSDSFYIGQKIPALAQNDKLKYGHSYFVLPNHLFQTVLSFVSITSFLASSKGEADEHFRKALQKCQPFHIKKTPSGALQVNVSDEFISQLMNGNSKDGDEDELLLCTTKELKKDYAQLVGVRQWKPKLETIKEKREKKKKVKIASFYATKKRSKIATFVPKSRNIIQTSSSSTSSSKVVSTKSGSKSKMKRFLVKRKKSNKAKVCRNGAEKQTLSPPTTIFFLPQPPHYLIPPPLNLLPASKNHSISPNLLPPLPNITLTPPNLTSTPPLS</sequence>
<evidence type="ECO:0000313" key="2">
    <source>
        <dbReference type="EMBL" id="GAA0170983.1"/>
    </source>
</evidence>
<feature type="region of interest" description="Disordered" evidence="1">
    <location>
        <begin position="33"/>
        <end position="56"/>
    </location>
</feature>
<proteinExistence type="predicted"/>
<reference evidence="2 3" key="1">
    <citation type="submission" date="2024-01" db="EMBL/GenBank/DDBJ databases">
        <title>The complete chloroplast genome sequence of Lithospermum erythrorhizon: insights into the phylogenetic relationship among Boraginaceae species and the maternal lineages of purple gromwells.</title>
        <authorList>
            <person name="Okada T."/>
            <person name="Watanabe K."/>
        </authorList>
    </citation>
    <scope>NUCLEOTIDE SEQUENCE [LARGE SCALE GENOMIC DNA]</scope>
</reference>
<keyword evidence="3" id="KW-1185">Reference proteome</keyword>